<comment type="caution">
    <text evidence="3">The sequence shown here is derived from an EMBL/GenBank/DDBJ whole genome shotgun (WGS) entry which is preliminary data.</text>
</comment>
<dbReference type="InterPro" id="IPR036663">
    <property type="entry name" value="Fumarylacetoacetase_C_sf"/>
</dbReference>
<dbReference type="InterPro" id="IPR011234">
    <property type="entry name" value="Fumarylacetoacetase-like_C"/>
</dbReference>
<evidence type="ECO:0000313" key="3">
    <source>
        <dbReference type="EMBL" id="MBB5573581.1"/>
    </source>
</evidence>
<keyword evidence="3" id="KW-0378">Hydrolase</keyword>
<organism evidence="3 4">
    <name type="scientific">Rhizobium paranaense</name>
    <dbReference type="NCBI Taxonomy" id="1650438"/>
    <lineage>
        <taxon>Bacteria</taxon>
        <taxon>Pseudomonadati</taxon>
        <taxon>Pseudomonadota</taxon>
        <taxon>Alphaproteobacteria</taxon>
        <taxon>Hyphomicrobiales</taxon>
        <taxon>Rhizobiaceae</taxon>
        <taxon>Rhizobium/Agrobacterium group</taxon>
        <taxon>Rhizobium</taxon>
    </lineage>
</organism>
<keyword evidence="3" id="KW-0670">Pyruvate</keyword>
<dbReference type="AlphaFoldDB" id="A0A7W8XQE3"/>
<dbReference type="Proteomes" id="UP000549882">
    <property type="component" value="Unassembled WGS sequence"/>
</dbReference>
<gene>
    <name evidence="3" type="ORF">GGD50_002194</name>
</gene>
<proteinExistence type="predicted"/>
<reference evidence="3 4" key="1">
    <citation type="submission" date="2020-08" db="EMBL/GenBank/DDBJ databases">
        <title>Genomic Encyclopedia of Type Strains, Phase IV (KMG-V): Genome sequencing to study the core and pangenomes of soil and plant-associated prokaryotes.</title>
        <authorList>
            <person name="Whitman W."/>
        </authorList>
    </citation>
    <scope>NUCLEOTIDE SEQUENCE [LARGE SCALE GENOMIC DNA]</scope>
    <source>
        <strain evidence="3 4">SEMIA 4064</strain>
    </source>
</reference>
<keyword evidence="1" id="KW-0479">Metal-binding</keyword>
<keyword evidence="4" id="KW-1185">Reference proteome</keyword>
<dbReference type="Gene3D" id="3.90.850.10">
    <property type="entry name" value="Fumarylacetoacetase-like, C-terminal domain"/>
    <property type="match status" value="1"/>
</dbReference>
<evidence type="ECO:0000313" key="4">
    <source>
        <dbReference type="Proteomes" id="UP000549882"/>
    </source>
</evidence>
<dbReference type="EMBL" id="JACHBI010000003">
    <property type="protein sequence ID" value="MBB5573581.1"/>
    <property type="molecule type" value="Genomic_DNA"/>
</dbReference>
<evidence type="ECO:0000259" key="2">
    <source>
        <dbReference type="Pfam" id="PF01557"/>
    </source>
</evidence>
<dbReference type="GO" id="GO:0034545">
    <property type="term" value="F:fumarylpyruvate hydrolase activity"/>
    <property type="evidence" value="ECO:0007669"/>
    <property type="project" value="UniProtKB-EC"/>
</dbReference>
<dbReference type="GO" id="GO:0046872">
    <property type="term" value="F:metal ion binding"/>
    <property type="evidence" value="ECO:0007669"/>
    <property type="project" value="UniProtKB-KW"/>
</dbReference>
<accession>A0A7W8XQE3</accession>
<name>A0A7W8XQE3_9HYPH</name>
<dbReference type="PANTHER" id="PTHR11820:SF90">
    <property type="entry name" value="FLUTATHIONE S-TRANSFERASE"/>
    <property type="match status" value="1"/>
</dbReference>
<sequence length="245" mass="26506">MDLLAADELCEEIVMTEQFATVIPLPAPVLLPINGETASFPVRRVYCVGRNYADHAIEMGHDPSREPPFFFQKNPNNLLPNSDFPYPPLSSDVHHEVELVVALKSGGSDIPAERALDCIYGYAVGIDFTRRDLQGEAKKLGRPWEVSKAFESSAPVSAIAPATQVGHPDKGGIWLMRNGESVQRGDLSQMIWKVPEIITELSKLFTLAPGDVIMTGTPAGVGPVARGDRISCAVDGVATLMLNVV</sequence>
<dbReference type="GO" id="GO:0018773">
    <property type="term" value="F:acetylpyruvate hydrolase activity"/>
    <property type="evidence" value="ECO:0007669"/>
    <property type="project" value="TreeGrafter"/>
</dbReference>
<dbReference type="Pfam" id="PF01557">
    <property type="entry name" value="FAA_hydrolase"/>
    <property type="match status" value="1"/>
</dbReference>
<dbReference type="PANTHER" id="PTHR11820">
    <property type="entry name" value="ACYLPYRUVASE"/>
    <property type="match status" value="1"/>
</dbReference>
<protein>
    <submittedName>
        <fullName evidence="3">Fumarylpyruvate hydrolase</fullName>
        <ecNumber evidence="3">3.7.1.20</ecNumber>
    </submittedName>
</protein>
<feature type="domain" description="Fumarylacetoacetase-like C-terminal" evidence="2">
    <location>
        <begin position="45"/>
        <end position="244"/>
    </location>
</feature>
<evidence type="ECO:0000256" key="1">
    <source>
        <dbReference type="ARBA" id="ARBA00022723"/>
    </source>
</evidence>
<dbReference type="EC" id="3.7.1.20" evidence="3"/>
<dbReference type="SUPFAM" id="SSF56529">
    <property type="entry name" value="FAH"/>
    <property type="match status" value="1"/>
</dbReference>